<evidence type="ECO:0000313" key="3">
    <source>
        <dbReference type="Proteomes" id="UP000292927"/>
    </source>
</evidence>
<name>A0A4V2F848_9FIRM</name>
<feature type="compositionally biased region" description="Basic and acidic residues" evidence="1">
    <location>
        <begin position="201"/>
        <end position="212"/>
    </location>
</feature>
<gene>
    <name evidence="2" type="ORF">EV209_0275</name>
</gene>
<dbReference type="Pfam" id="PF13835">
    <property type="entry name" value="DUF4194"/>
    <property type="match status" value="1"/>
</dbReference>
<reference evidence="2 3" key="1">
    <citation type="submission" date="2019-02" db="EMBL/GenBank/DDBJ databases">
        <title>Genomic Encyclopedia of Type Strains, Phase IV (KMG-IV): sequencing the most valuable type-strain genomes for metagenomic binning, comparative biology and taxonomic classification.</title>
        <authorList>
            <person name="Goeker M."/>
        </authorList>
    </citation>
    <scope>NUCLEOTIDE SEQUENCE [LARGE SCALE GENOMIC DNA]</scope>
    <source>
        <strain evidence="2 3">DSM 29486</strain>
    </source>
</reference>
<comment type="caution">
    <text evidence="2">The sequence shown here is derived from an EMBL/GenBank/DDBJ whole genome shotgun (WGS) entry which is preliminary data.</text>
</comment>
<dbReference type="OrthoDB" id="2042225at2"/>
<dbReference type="InterPro" id="IPR025449">
    <property type="entry name" value="JetB"/>
</dbReference>
<protein>
    <submittedName>
        <fullName evidence="2">Uncharacterized protein DUF4194</fullName>
    </submittedName>
</protein>
<dbReference type="RefSeq" id="WP_130432304.1">
    <property type="nucleotide sequence ID" value="NZ_SGXF01000001.1"/>
</dbReference>
<feature type="region of interest" description="Disordered" evidence="1">
    <location>
        <begin position="195"/>
        <end position="231"/>
    </location>
</feature>
<accession>A0A4V2F848</accession>
<dbReference type="Proteomes" id="UP000292927">
    <property type="component" value="Unassembled WGS sequence"/>
</dbReference>
<proteinExistence type="predicted"/>
<evidence type="ECO:0000313" key="2">
    <source>
        <dbReference type="EMBL" id="RZT02167.1"/>
    </source>
</evidence>
<dbReference type="EMBL" id="SGXF01000001">
    <property type="protein sequence ID" value="RZT02167.1"/>
    <property type="molecule type" value="Genomic_DNA"/>
</dbReference>
<organism evidence="2 3">
    <name type="scientific">Cuneatibacter caecimuris</name>
    <dbReference type="NCBI Taxonomy" id="1796618"/>
    <lineage>
        <taxon>Bacteria</taxon>
        <taxon>Bacillati</taxon>
        <taxon>Bacillota</taxon>
        <taxon>Clostridia</taxon>
        <taxon>Lachnospirales</taxon>
        <taxon>Lachnospiraceae</taxon>
        <taxon>Cuneatibacter</taxon>
    </lineage>
</organism>
<sequence length="231" mass="27154">MIEYYSRLMQEEREDLRRAVQLLYRQTFVLERKYDRRSSRMTFNRDYRICSQHLEFLQDYFEIMGVSLRENVQDGIIYLQGESLVGDKMTRTATLYLLILKVIYDEQMASVSNSSQVFTTLGDMNEKLGGFGLIERQLPWSDVRRSIAFLKRFQLVEPLDVMEEMDSRTRLLIYPSIHLVLLGDDVRALLDSFRAQQPDPGQKEMELERESSIQETETEEEGIEDHGAAEI</sequence>
<keyword evidence="3" id="KW-1185">Reference proteome</keyword>
<dbReference type="AlphaFoldDB" id="A0A4V2F848"/>
<evidence type="ECO:0000256" key="1">
    <source>
        <dbReference type="SAM" id="MobiDB-lite"/>
    </source>
</evidence>